<dbReference type="Proteomes" id="UP001206236">
    <property type="component" value="Unassembled WGS sequence"/>
</dbReference>
<dbReference type="PANTHER" id="PTHR36847:SF1">
    <property type="entry name" value="AMIDOLIGASE ENZYME"/>
    <property type="match status" value="1"/>
</dbReference>
<accession>A0AAW5KLE5</accession>
<dbReference type="Pfam" id="PF12224">
    <property type="entry name" value="Amidoligase_2"/>
    <property type="match status" value="1"/>
</dbReference>
<dbReference type="InterPro" id="IPR022025">
    <property type="entry name" value="Amidoligase_2"/>
</dbReference>
<reference evidence="2" key="1">
    <citation type="submission" date="2022-06" db="EMBL/GenBank/DDBJ databases">
        <title>Isolation of gut microbiota from human fecal samples.</title>
        <authorList>
            <person name="Pamer E.G."/>
            <person name="Barat B."/>
            <person name="Waligurski E."/>
            <person name="Medina S."/>
            <person name="Paddock L."/>
            <person name="Mostad J."/>
        </authorList>
    </citation>
    <scope>NUCLEOTIDE SEQUENCE</scope>
    <source>
        <strain evidence="2">DFI.5.57</strain>
    </source>
</reference>
<evidence type="ECO:0000256" key="1">
    <source>
        <dbReference type="SAM" id="MobiDB-lite"/>
    </source>
</evidence>
<sequence>MAKNFEGIKNQRYGVEIECTGLTRSSAAKAVAKVLGGSPEHYGGSYDRYDVKDSKNRTWKIMSDASIRCTTKNGSSASKLYSVELVTPILEYEDMPTLQEVVRSIRRSGGICNESTGIHIHIDFSPYDAQKLRNLVNIFASKEDMLYQALQVDSNRERNYCKKVDKHFLEELNRRKPTSLQTIKRLWYGDDADYHSHYDPSRYRCLNLHPVFTDNNIEVRAFNSCLNAGVLRAYISLVLAVSNQALTQKSASPRVTQSENPRYTFRTWLIRIGLNGQEFKNCRKHLLSHLEGNIAWKNPEQAIAQRERLRQERIAAREQRVEPVSEIRELNENVPDEISEPTESECEGFEEDQDLDIEMAM</sequence>
<protein>
    <submittedName>
        <fullName evidence="2">Amidoligase family protein</fullName>
    </submittedName>
</protein>
<evidence type="ECO:0000313" key="3">
    <source>
        <dbReference type="Proteomes" id="UP001206236"/>
    </source>
</evidence>
<comment type="caution">
    <text evidence="2">The sequence shown here is derived from an EMBL/GenBank/DDBJ whole genome shotgun (WGS) entry which is preliminary data.</text>
</comment>
<feature type="compositionally biased region" description="Acidic residues" evidence="1">
    <location>
        <begin position="334"/>
        <end position="361"/>
    </location>
</feature>
<proteinExistence type="predicted"/>
<evidence type="ECO:0000313" key="2">
    <source>
        <dbReference type="EMBL" id="MCQ5153946.1"/>
    </source>
</evidence>
<dbReference type="AlphaFoldDB" id="A0AAW5KLE5"/>
<organism evidence="2 3">
    <name type="scientific">Ruminococcus bicirculans</name>
    <name type="common">ex Wegman et al. 2014</name>
    <dbReference type="NCBI Taxonomy" id="1160721"/>
    <lineage>
        <taxon>Bacteria</taxon>
        <taxon>Bacillati</taxon>
        <taxon>Bacillota</taxon>
        <taxon>Clostridia</taxon>
        <taxon>Eubacteriales</taxon>
        <taxon>Oscillospiraceae</taxon>
        <taxon>Ruminococcus</taxon>
    </lineage>
</organism>
<dbReference type="EMBL" id="JANGCN010000031">
    <property type="protein sequence ID" value="MCQ5153946.1"/>
    <property type="molecule type" value="Genomic_DNA"/>
</dbReference>
<dbReference type="RefSeq" id="WP_022126892.1">
    <property type="nucleotide sequence ID" value="NZ_CAKVXH010000030.1"/>
</dbReference>
<dbReference type="PANTHER" id="PTHR36847">
    <property type="entry name" value="AMIDOLIGASE ENZYME"/>
    <property type="match status" value="1"/>
</dbReference>
<feature type="region of interest" description="Disordered" evidence="1">
    <location>
        <begin position="331"/>
        <end position="361"/>
    </location>
</feature>
<gene>
    <name evidence="2" type="ORF">NE632_11605</name>
</gene>
<name>A0AAW5KLE5_9FIRM</name>